<evidence type="ECO:0000313" key="2">
    <source>
        <dbReference type="Proteomes" id="UP000297734"/>
    </source>
</evidence>
<organism evidence="1 2">
    <name type="scientific">Pseudomonas nabeulensis</name>
    <dbReference type="NCBI Taxonomy" id="2293833"/>
    <lineage>
        <taxon>Bacteria</taxon>
        <taxon>Pseudomonadati</taxon>
        <taxon>Pseudomonadota</taxon>
        <taxon>Gammaproteobacteria</taxon>
        <taxon>Pseudomonadales</taxon>
        <taxon>Pseudomonadaceae</taxon>
        <taxon>Pseudomonas</taxon>
    </lineage>
</organism>
<dbReference type="Proteomes" id="UP000297734">
    <property type="component" value="Unassembled WGS sequence"/>
</dbReference>
<reference evidence="1 2" key="1">
    <citation type="journal article" date="2019" name="Syst. Appl. Microbiol.">
        <title>New species of pathogenic Pseudomonas isolated from citrus in Tunisia: Proposal of Pseudomonas kairouanensis sp. nov. and Pseudomonas nabeulensis sp. nov.</title>
        <authorList>
            <person name="Oueslati M."/>
            <person name="Mulet M."/>
            <person name="Gomila M."/>
            <person name="Berge O."/>
            <person name="Hajlaoui M.R."/>
            <person name="Lalucat J."/>
            <person name="Sadfi-Zouaoui N."/>
            <person name="Garcia-Valdes E."/>
        </authorList>
    </citation>
    <scope>NUCLEOTIDE SEQUENCE [LARGE SCALE GENOMIC DNA]</scope>
    <source>
        <strain evidence="1 2">E10B</strain>
    </source>
</reference>
<gene>
    <name evidence="1" type="ORF">DYL61_31135</name>
</gene>
<dbReference type="OrthoDB" id="1078678at2"/>
<sequence length="115" mass="13685">MATECVQYLPITHENQETRYRLLHAYSHVDCIDWDLSKYEAWPKDHVIMEWQNPRGRFFFEPVLIAEKIPETLEVFRLEGWGGAFNIVVGEEYKEKLLALDFDHSFLEFHPITVV</sequence>
<keyword evidence="2" id="KW-1185">Reference proteome</keyword>
<protein>
    <submittedName>
        <fullName evidence="1">Uncharacterized protein</fullName>
    </submittedName>
</protein>
<name>A0A4Z0ABX6_9PSED</name>
<dbReference type="AlphaFoldDB" id="A0A4Z0ABX6"/>
<proteinExistence type="predicted"/>
<comment type="caution">
    <text evidence="1">The sequence shown here is derived from an EMBL/GenBank/DDBJ whole genome shotgun (WGS) entry which is preliminary data.</text>
</comment>
<dbReference type="EMBL" id="QUZT01000139">
    <property type="protein sequence ID" value="TFY84382.1"/>
    <property type="molecule type" value="Genomic_DNA"/>
</dbReference>
<accession>A0A4Z0ABX6</accession>
<evidence type="ECO:0000313" key="1">
    <source>
        <dbReference type="EMBL" id="TFY84382.1"/>
    </source>
</evidence>